<evidence type="ECO:0000313" key="2">
    <source>
        <dbReference type="EMBL" id="MBO1927618.1"/>
    </source>
</evidence>
<proteinExistence type="predicted"/>
<dbReference type="InterPro" id="IPR029016">
    <property type="entry name" value="GAF-like_dom_sf"/>
</dbReference>
<evidence type="ECO:0000313" key="3">
    <source>
        <dbReference type="Proteomes" id="UP000664835"/>
    </source>
</evidence>
<dbReference type="InterPro" id="IPR037522">
    <property type="entry name" value="HD_GYP_dom"/>
</dbReference>
<reference evidence="2 3" key="1">
    <citation type="submission" date="2021-03" db="EMBL/GenBank/DDBJ databases">
        <title>Thiomicrorhabdus sp.nov.,novel sulfur-oxidizing bacteria isolated from coastal sediment.</title>
        <authorList>
            <person name="Liu X."/>
        </authorList>
    </citation>
    <scope>NUCLEOTIDE SEQUENCE [LARGE SCALE GENOMIC DNA]</scope>
    <source>
        <strain evidence="2 3">6S2-11</strain>
    </source>
</reference>
<gene>
    <name evidence="2" type="ORF">J3998_08520</name>
</gene>
<dbReference type="Pfam" id="PF13487">
    <property type="entry name" value="HD_5"/>
    <property type="match status" value="1"/>
</dbReference>
<evidence type="ECO:0000259" key="1">
    <source>
        <dbReference type="PROSITE" id="PS51832"/>
    </source>
</evidence>
<dbReference type="EMBL" id="JAGETV010000014">
    <property type="protein sequence ID" value="MBO1927618.1"/>
    <property type="molecule type" value="Genomic_DNA"/>
</dbReference>
<dbReference type="SUPFAM" id="SSF55781">
    <property type="entry name" value="GAF domain-like"/>
    <property type="match status" value="1"/>
</dbReference>
<dbReference type="CDD" id="cd00077">
    <property type="entry name" value="HDc"/>
    <property type="match status" value="1"/>
</dbReference>
<dbReference type="SUPFAM" id="SSF109604">
    <property type="entry name" value="HD-domain/PDEase-like"/>
    <property type="match status" value="1"/>
</dbReference>
<keyword evidence="3" id="KW-1185">Reference proteome</keyword>
<name>A0ABS3Q653_9GAMM</name>
<dbReference type="Gene3D" id="3.30.450.40">
    <property type="match status" value="1"/>
</dbReference>
<feature type="domain" description="HD-GYP" evidence="1">
    <location>
        <begin position="153"/>
        <end position="361"/>
    </location>
</feature>
<dbReference type="InterPro" id="IPR052020">
    <property type="entry name" value="Cyclic_di-GMP/3'3'-cGAMP_PDE"/>
</dbReference>
<dbReference type="SMART" id="SM00471">
    <property type="entry name" value="HDc"/>
    <property type="match status" value="1"/>
</dbReference>
<dbReference type="RefSeq" id="WP_208150084.1">
    <property type="nucleotide sequence ID" value="NZ_JAGETV010000014.1"/>
</dbReference>
<dbReference type="InterPro" id="IPR003607">
    <property type="entry name" value="HD/PDEase_dom"/>
</dbReference>
<dbReference type="PANTHER" id="PTHR45228">
    <property type="entry name" value="CYCLIC DI-GMP PHOSPHODIESTERASE TM_0186-RELATED"/>
    <property type="match status" value="1"/>
</dbReference>
<sequence>MRHRFSSITEDLLQLHEAMRKRWPGLLRVAIALYDEQKEMLHTFIKSSPDTGLLNHYSIKLQEVPSLVKLAESGEARLIQDLEILKDHHTVHSDAIAEHFKSSYTEPFYMAEKLLGFIFYDADEVGYFDDDLLEQIQNYSRLIESLIVSEMLPVKALIGMIDTAKELTNLRDSETGKHLIRVARFTEIIALQIADKYDLSDEIIEYMYHYAPLHDIGKIAIPDNILLKPGPLEDAEYDIMKTHVDEGLKMVDRMVNHFSFQQIHHLQMLKDIIGDHHEHYDGAGYPKGKKGNEISLVGRITAVADVFDALTSDRIYRKAMPVDEVIAYMKAQKGKQFDSECVDALLVNLDTVLEIIDKFKE</sequence>
<protein>
    <submittedName>
        <fullName evidence="2">HD domain-containing protein</fullName>
    </submittedName>
</protein>
<comment type="caution">
    <text evidence="2">The sequence shown here is derived from an EMBL/GenBank/DDBJ whole genome shotgun (WGS) entry which is preliminary data.</text>
</comment>
<dbReference type="Gene3D" id="1.10.3210.10">
    <property type="entry name" value="Hypothetical protein af1432"/>
    <property type="match status" value="1"/>
</dbReference>
<accession>A0ABS3Q653</accession>
<dbReference type="PROSITE" id="PS51832">
    <property type="entry name" value="HD_GYP"/>
    <property type="match status" value="1"/>
</dbReference>
<dbReference type="Proteomes" id="UP000664835">
    <property type="component" value="Unassembled WGS sequence"/>
</dbReference>
<organism evidence="2 3">
    <name type="scientific">Thiomicrorhabdus marina</name>
    <dbReference type="NCBI Taxonomy" id="2818442"/>
    <lineage>
        <taxon>Bacteria</taxon>
        <taxon>Pseudomonadati</taxon>
        <taxon>Pseudomonadota</taxon>
        <taxon>Gammaproteobacteria</taxon>
        <taxon>Thiotrichales</taxon>
        <taxon>Piscirickettsiaceae</taxon>
        <taxon>Thiomicrorhabdus</taxon>
    </lineage>
</organism>
<dbReference type="PANTHER" id="PTHR45228:SF1">
    <property type="entry name" value="CYCLIC DI-GMP PHOSPHODIESTERASE TM_0186"/>
    <property type="match status" value="1"/>
</dbReference>